<protein>
    <submittedName>
        <fullName evidence="1">Uncharacterized protein</fullName>
    </submittedName>
</protein>
<sequence length="63" mass="6735">MGAVGMAASILFRAKSSSTASEHLGDVFNDDGSEGFSVLIEVVQPSIVGIEELFDRLIRVHDL</sequence>
<accession>A0A0H3ZQT7</accession>
<evidence type="ECO:0000313" key="1">
    <source>
        <dbReference type="EMBL" id="AKN36807.1"/>
    </source>
</evidence>
<dbReference type="AlphaFoldDB" id="A0A0H3ZQT7"/>
<proteinExistence type="predicted"/>
<name>A0A0H3ZQT7_9VIBR</name>
<organism evidence="1">
    <name type="scientific">Vibrio sp. FF_307</name>
    <dbReference type="NCBI Taxonomy" id="1652834"/>
    <lineage>
        <taxon>Bacteria</taxon>
        <taxon>Pseudomonadati</taxon>
        <taxon>Pseudomonadota</taxon>
        <taxon>Gammaproteobacteria</taxon>
        <taxon>Vibrionales</taxon>
        <taxon>Vibrionaceae</taxon>
        <taxon>Vibrio</taxon>
    </lineage>
</organism>
<reference evidence="1" key="1">
    <citation type="journal article" date="2015" name="MBio">
        <title>Eco-Evolutionary Dynamics of Episomes among Ecologically Cohesive Bacterial Populations.</title>
        <authorList>
            <person name="Xue H."/>
            <person name="Cordero O.X."/>
            <person name="Camas F.M."/>
            <person name="Trimble W."/>
            <person name="Meyer F."/>
            <person name="Guglielmini J."/>
            <person name="Rocha E.P."/>
            <person name="Polz M.F."/>
        </authorList>
    </citation>
    <scope>NUCLEOTIDE SEQUENCE</scope>
    <source>
        <strain evidence="1">FF_307</strain>
    </source>
</reference>
<dbReference type="EMBL" id="KP795512">
    <property type="protein sequence ID" value="AKN36807.1"/>
    <property type="molecule type" value="Genomic_DNA"/>
</dbReference>